<protein>
    <recommendedName>
        <fullName evidence="4">NAD(P)-binding protein</fullName>
    </recommendedName>
</protein>
<dbReference type="GO" id="GO:0016491">
    <property type="term" value="F:oxidoreductase activity"/>
    <property type="evidence" value="ECO:0007669"/>
    <property type="project" value="TreeGrafter"/>
</dbReference>
<organism evidence="2 3">
    <name type="scientific">Apodospora peruviana</name>
    <dbReference type="NCBI Taxonomy" id="516989"/>
    <lineage>
        <taxon>Eukaryota</taxon>
        <taxon>Fungi</taxon>
        <taxon>Dikarya</taxon>
        <taxon>Ascomycota</taxon>
        <taxon>Pezizomycotina</taxon>
        <taxon>Sordariomycetes</taxon>
        <taxon>Sordariomycetidae</taxon>
        <taxon>Sordariales</taxon>
        <taxon>Lasiosphaeriaceae</taxon>
        <taxon>Apodospora</taxon>
    </lineage>
</organism>
<dbReference type="GO" id="GO:0005737">
    <property type="term" value="C:cytoplasm"/>
    <property type="evidence" value="ECO:0007669"/>
    <property type="project" value="TreeGrafter"/>
</dbReference>
<evidence type="ECO:0008006" key="4">
    <source>
        <dbReference type="Google" id="ProtNLM"/>
    </source>
</evidence>
<comment type="similarity">
    <text evidence="1">Belongs to the short-chain dehydrogenases/reductases (SDR) family.</text>
</comment>
<accession>A0AAE0M0G7</accession>
<dbReference type="InterPro" id="IPR036291">
    <property type="entry name" value="NAD(P)-bd_dom_sf"/>
</dbReference>
<evidence type="ECO:0000256" key="1">
    <source>
        <dbReference type="ARBA" id="ARBA00006484"/>
    </source>
</evidence>
<dbReference type="Proteomes" id="UP001283341">
    <property type="component" value="Unassembled WGS sequence"/>
</dbReference>
<reference evidence="2" key="1">
    <citation type="journal article" date="2023" name="Mol. Phylogenet. Evol.">
        <title>Genome-scale phylogeny and comparative genomics of the fungal order Sordariales.</title>
        <authorList>
            <person name="Hensen N."/>
            <person name="Bonometti L."/>
            <person name="Westerberg I."/>
            <person name="Brannstrom I.O."/>
            <person name="Guillou S."/>
            <person name="Cros-Aarteil S."/>
            <person name="Calhoun S."/>
            <person name="Haridas S."/>
            <person name="Kuo A."/>
            <person name="Mondo S."/>
            <person name="Pangilinan J."/>
            <person name="Riley R."/>
            <person name="LaButti K."/>
            <person name="Andreopoulos B."/>
            <person name="Lipzen A."/>
            <person name="Chen C."/>
            <person name="Yan M."/>
            <person name="Daum C."/>
            <person name="Ng V."/>
            <person name="Clum A."/>
            <person name="Steindorff A."/>
            <person name="Ohm R.A."/>
            <person name="Martin F."/>
            <person name="Silar P."/>
            <person name="Natvig D.O."/>
            <person name="Lalanne C."/>
            <person name="Gautier V."/>
            <person name="Ament-Velasquez S.L."/>
            <person name="Kruys A."/>
            <person name="Hutchinson M.I."/>
            <person name="Powell A.J."/>
            <person name="Barry K."/>
            <person name="Miller A.N."/>
            <person name="Grigoriev I.V."/>
            <person name="Debuchy R."/>
            <person name="Gladieux P."/>
            <person name="Hiltunen Thoren M."/>
            <person name="Johannesson H."/>
        </authorList>
    </citation>
    <scope>NUCLEOTIDE SEQUENCE</scope>
    <source>
        <strain evidence="2">CBS 118394</strain>
    </source>
</reference>
<dbReference type="PANTHER" id="PTHR43544:SF26">
    <property type="entry name" value="SHORT CHAIN DEHYDROGENASE_REDUCTASE FAMILY OXIDOREDUCTASE (JCVI)"/>
    <property type="match status" value="1"/>
</dbReference>
<dbReference type="AlphaFoldDB" id="A0AAE0M0G7"/>
<dbReference type="PRINTS" id="PR00081">
    <property type="entry name" value="GDHRDH"/>
</dbReference>
<dbReference type="Pfam" id="PF00106">
    <property type="entry name" value="adh_short"/>
    <property type="match status" value="1"/>
</dbReference>
<sequence>MEGIQSRAGRSQTNGTTRHYVQDLGYLSPSSSYRSSINFRCPKTTTSPNCIILPCQPAIMSTIVLISGANRGIGKGLLLRYLALPNHTVIAANRNPDHPTSQDLYKLPTAEGSKLVVVKIDATVWQSAFDAVEALGTNHGIDHIDIVIANAGVAYTYPTVAQVQEKDLKAHVDANAYGVVSLYQAVRPLLQKSKRQPEPIYSIMGTTAGSLNSPLPWPNACYGPSKAASAWFSIKINMEDDWLHSFSLCPGWVHTDLGDGGADVFGVDEETRGKLMISVDDSCDGMMKALAVTTKAEHGGRLVEWTGKVLEW</sequence>
<dbReference type="SUPFAM" id="SSF51735">
    <property type="entry name" value="NAD(P)-binding Rossmann-fold domains"/>
    <property type="match status" value="1"/>
</dbReference>
<comment type="caution">
    <text evidence="2">The sequence shown here is derived from an EMBL/GenBank/DDBJ whole genome shotgun (WGS) entry which is preliminary data.</text>
</comment>
<reference evidence="2" key="2">
    <citation type="submission" date="2023-06" db="EMBL/GenBank/DDBJ databases">
        <authorList>
            <consortium name="Lawrence Berkeley National Laboratory"/>
            <person name="Haridas S."/>
            <person name="Hensen N."/>
            <person name="Bonometti L."/>
            <person name="Westerberg I."/>
            <person name="Brannstrom I.O."/>
            <person name="Guillou S."/>
            <person name="Cros-Aarteil S."/>
            <person name="Calhoun S."/>
            <person name="Kuo A."/>
            <person name="Mondo S."/>
            <person name="Pangilinan J."/>
            <person name="Riley R."/>
            <person name="Labutti K."/>
            <person name="Andreopoulos B."/>
            <person name="Lipzen A."/>
            <person name="Chen C."/>
            <person name="Yanf M."/>
            <person name="Daum C."/>
            <person name="Ng V."/>
            <person name="Clum A."/>
            <person name="Steindorff A."/>
            <person name="Ohm R."/>
            <person name="Martin F."/>
            <person name="Silar P."/>
            <person name="Natvig D."/>
            <person name="Lalanne C."/>
            <person name="Gautier V."/>
            <person name="Ament-Velasquez S.L."/>
            <person name="Kruys A."/>
            <person name="Hutchinson M.I."/>
            <person name="Powell A.J."/>
            <person name="Barry K."/>
            <person name="Miller A.N."/>
            <person name="Grigoriev I.V."/>
            <person name="Debuchy R."/>
            <person name="Gladieux P."/>
            <person name="Thoren M.H."/>
            <person name="Johannesson H."/>
        </authorList>
    </citation>
    <scope>NUCLEOTIDE SEQUENCE</scope>
    <source>
        <strain evidence="2">CBS 118394</strain>
    </source>
</reference>
<evidence type="ECO:0000313" key="3">
    <source>
        <dbReference type="Proteomes" id="UP001283341"/>
    </source>
</evidence>
<dbReference type="EMBL" id="JAUEDM010000007">
    <property type="protein sequence ID" value="KAK3313624.1"/>
    <property type="molecule type" value="Genomic_DNA"/>
</dbReference>
<proteinExistence type="inferred from homology"/>
<keyword evidence="3" id="KW-1185">Reference proteome</keyword>
<dbReference type="InterPro" id="IPR002347">
    <property type="entry name" value="SDR_fam"/>
</dbReference>
<name>A0AAE0M0G7_9PEZI</name>
<dbReference type="Gene3D" id="3.40.50.720">
    <property type="entry name" value="NAD(P)-binding Rossmann-like Domain"/>
    <property type="match status" value="1"/>
</dbReference>
<gene>
    <name evidence="2" type="ORF">B0H66DRAFT_566644</name>
</gene>
<dbReference type="InterPro" id="IPR051468">
    <property type="entry name" value="Fungal_SecMetab_SDRs"/>
</dbReference>
<dbReference type="PANTHER" id="PTHR43544">
    <property type="entry name" value="SHORT-CHAIN DEHYDROGENASE/REDUCTASE"/>
    <property type="match status" value="1"/>
</dbReference>
<evidence type="ECO:0000313" key="2">
    <source>
        <dbReference type="EMBL" id="KAK3313624.1"/>
    </source>
</evidence>